<evidence type="ECO:0000256" key="1">
    <source>
        <dbReference type="SAM" id="MobiDB-lite"/>
    </source>
</evidence>
<dbReference type="InterPro" id="IPR008822">
    <property type="entry name" value="Endonuclease_RusA-like"/>
</dbReference>
<dbReference type="GO" id="GO:0006281">
    <property type="term" value="P:DNA repair"/>
    <property type="evidence" value="ECO:0007669"/>
    <property type="project" value="InterPro"/>
</dbReference>
<dbReference type="GO" id="GO:0006310">
    <property type="term" value="P:DNA recombination"/>
    <property type="evidence" value="ECO:0007669"/>
    <property type="project" value="InterPro"/>
</dbReference>
<dbReference type="Pfam" id="PF05866">
    <property type="entry name" value="RusA"/>
    <property type="match status" value="1"/>
</dbReference>
<organism evidence="2">
    <name type="scientific">Siphoviridae sp. ctzyE57</name>
    <dbReference type="NCBI Taxonomy" id="2827982"/>
    <lineage>
        <taxon>Viruses</taxon>
        <taxon>Duplodnaviria</taxon>
        <taxon>Heunggongvirae</taxon>
        <taxon>Uroviricota</taxon>
        <taxon>Caudoviricetes</taxon>
    </lineage>
</organism>
<feature type="region of interest" description="Disordered" evidence="1">
    <location>
        <begin position="1"/>
        <end position="23"/>
    </location>
</feature>
<dbReference type="Gene3D" id="3.30.1330.70">
    <property type="entry name" value="Holliday junction resolvase RusA"/>
    <property type="match status" value="1"/>
</dbReference>
<sequence length="157" mass="17806">MKVLNRKREFTIPGKPQGKGRPRATVRRGFAQMYTPDNTRKYERNVQLAYMAAYPHDERMEGALKATIKATFAVPASTSKKRRAEMLHDIWFTKKCDADNIAKIVLDPLNRLAYTDDSQVAQLVVTKEYGEKEQVHVTLEEIGYEQNGSVATEGDKG</sequence>
<dbReference type="GO" id="GO:0000287">
    <property type="term" value="F:magnesium ion binding"/>
    <property type="evidence" value="ECO:0007669"/>
    <property type="project" value="InterPro"/>
</dbReference>
<evidence type="ECO:0000313" key="2">
    <source>
        <dbReference type="EMBL" id="DAF50070.1"/>
    </source>
</evidence>
<accession>A0A8S5SGJ2</accession>
<name>A0A8S5SGJ2_9CAUD</name>
<proteinExistence type="predicted"/>
<dbReference type="InterPro" id="IPR036614">
    <property type="entry name" value="RusA-like_sf"/>
</dbReference>
<dbReference type="SUPFAM" id="SSF103084">
    <property type="entry name" value="Holliday junction resolvase RusA"/>
    <property type="match status" value="1"/>
</dbReference>
<reference evidence="2" key="1">
    <citation type="journal article" date="2021" name="Proc. Natl. Acad. Sci. U.S.A.">
        <title>A Catalog of Tens of Thousands of Viruses from Human Metagenomes Reveals Hidden Associations with Chronic Diseases.</title>
        <authorList>
            <person name="Tisza M.J."/>
            <person name="Buck C.B."/>
        </authorList>
    </citation>
    <scope>NUCLEOTIDE SEQUENCE</scope>
    <source>
        <strain evidence="2">CtzyE57</strain>
    </source>
</reference>
<protein>
    <submittedName>
        <fullName evidence="2">Endodeoxyribonuclease RusA</fullName>
    </submittedName>
</protein>
<dbReference type="EMBL" id="BK032592">
    <property type="protein sequence ID" value="DAF50070.1"/>
    <property type="molecule type" value="Genomic_DNA"/>
</dbReference>
<feature type="compositionally biased region" description="Basic and acidic residues" evidence="1">
    <location>
        <begin position="1"/>
        <end position="10"/>
    </location>
</feature>